<gene>
    <name evidence="1" type="ORF">ARMGADRAFT_1026415</name>
</gene>
<dbReference type="Proteomes" id="UP000217790">
    <property type="component" value="Unassembled WGS sequence"/>
</dbReference>
<proteinExistence type="predicted"/>
<organism evidence="1 2">
    <name type="scientific">Armillaria gallica</name>
    <name type="common">Bulbous honey fungus</name>
    <name type="synonym">Armillaria bulbosa</name>
    <dbReference type="NCBI Taxonomy" id="47427"/>
    <lineage>
        <taxon>Eukaryota</taxon>
        <taxon>Fungi</taxon>
        <taxon>Dikarya</taxon>
        <taxon>Basidiomycota</taxon>
        <taxon>Agaricomycotina</taxon>
        <taxon>Agaricomycetes</taxon>
        <taxon>Agaricomycetidae</taxon>
        <taxon>Agaricales</taxon>
        <taxon>Marasmiineae</taxon>
        <taxon>Physalacriaceae</taxon>
        <taxon>Armillaria</taxon>
    </lineage>
</organism>
<name>A0A2H3ED60_ARMGA</name>
<reference evidence="2" key="1">
    <citation type="journal article" date="2017" name="Nat. Ecol. Evol.">
        <title>Genome expansion and lineage-specific genetic innovations in the forest pathogenic fungi Armillaria.</title>
        <authorList>
            <person name="Sipos G."/>
            <person name="Prasanna A.N."/>
            <person name="Walter M.C."/>
            <person name="O'Connor E."/>
            <person name="Balint B."/>
            <person name="Krizsan K."/>
            <person name="Kiss B."/>
            <person name="Hess J."/>
            <person name="Varga T."/>
            <person name="Slot J."/>
            <person name="Riley R."/>
            <person name="Boka B."/>
            <person name="Rigling D."/>
            <person name="Barry K."/>
            <person name="Lee J."/>
            <person name="Mihaltcheva S."/>
            <person name="LaButti K."/>
            <person name="Lipzen A."/>
            <person name="Waldron R."/>
            <person name="Moloney N.M."/>
            <person name="Sperisen C."/>
            <person name="Kredics L."/>
            <person name="Vagvoelgyi C."/>
            <person name="Patrignani A."/>
            <person name="Fitzpatrick D."/>
            <person name="Nagy I."/>
            <person name="Doyle S."/>
            <person name="Anderson J.B."/>
            <person name="Grigoriev I.V."/>
            <person name="Gueldener U."/>
            <person name="Muensterkoetter M."/>
            <person name="Nagy L.G."/>
        </authorList>
    </citation>
    <scope>NUCLEOTIDE SEQUENCE [LARGE SCALE GENOMIC DNA]</scope>
    <source>
        <strain evidence="2">Ar21-2</strain>
    </source>
</reference>
<protein>
    <submittedName>
        <fullName evidence="1">Uncharacterized protein</fullName>
    </submittedName>
</protein>
<evidence type="ECO:0000313" key="2">
    <source>
        <dbReference type="Proteomes" id="UP000217790"/>
    </source>
</evidence>
<dbReference type="InParanoid" id="A0A2H3ED60"/>
<dbReference type="AlphaFoldDB" id="A0A2H3ED60"/>
<evidence type="ECO:0000313" key="1">
    <source>
        <dbReference type="EMBL" id="PBK98403.1"/>
    </source>
</evidence>
<accession>A0A2H3ED60</accession>
<dbReference type="EMBL" id="KZ293648">
    <property type="protein sequence ID" value="PBK98403.1"/>
    <property type="molecule type" value="Genomic_DNA"/>
</dbReference>
<keyword evidence="2" id="KW-1185">Reference proteome</keyword>
<sequence>MASHLVKQSTALKVLRKCLPGALYNGHPRARTKLDTSETQNLRSDPALVTLAASLGLIYKQDPNLVDPWIRLNAKRRLQRRGCHVTSKFLTVDEEAFWEVWNPHEARKITLAEPTPYMSELCEMRSEEAREQNSGNSYHSLTTTHRFFCDKSTFSAIQGIIRGCENGILDCLDNSAPYMFSGTTYGLAQEDLVATICLKNSVVTAPRC</sequence>